<dbReference type="GO" id="GO:0008240">
    <property type="term" value="F:tripeptidyl-peptidase activity"/>
    <property type="evidence" value="ECO:0007669"/>
    <property type="project" value="TreeGrafter"/>
</dbReference>
<dbReference type="RefSeq" id="WP_136496786.1">
    <property type="nucleotide sequence ID" value="NZ_CP046052.1"/>
</dbReference>
<dbReference type="Proteomes" id="UP000309061">
    <property type="component" value="Chromosome"/>
</dbReference>
<dbReference type="PANTHER" id="PTHR14218:SF15">
    <property type="entry name" value="TRIPEPTIDYL-PEPTIDASE 1"/>
    <property type="match status" value="1"/>
</dbReference>
<dbReference type="KEGG" id="mhey:H2LOC_013100"/>
<name>A0A6B8KDN2_9HYPH</name>
<proteinExistence type="predicted"/>
<dbReference type="InterPro" id="IPR030400">
    <property type="entry name" value="Sedolisin_dom"/>
</dbReference>
<dbReference type="AlphaFoldDB" id="A0A6B8KDN2"/>
<dbReference type="InterPro" id="IPR050819">
    <property type="entry name" value="Tripeptidyl-peptidase_I"/>
</dbReference>
<dbReference type="PROSITE" id="PS51695">
    <property type="entry name" value="SEDOLISIN"/>
    <property type="match status" value="1"/>
</dbReference>
<dbReference type="GO" id="GO:0006508">
    <property type="term" value="P:proteolysis"/>
    <property type="evidence" value="ECO:0007669"/>
    <property type="project" value="InterPro"/>
</dbReference>
<dbReference type="EMBL" id="CP046052">
    <property type="protein sequence ID" value="QGM46554.1"/>
    <property type="molecule type" value="Genomic_DNA"/>
</dbReference>
<evidence type="ECO:0000259" key="3">
    <source>
        <dbReference type="PROSITE" id="PS51695"/>
    </source>
</evidence>
<organism evidence="4 5">
    <name type="scientific">Methylocystis heyeri</name>
    <dbReference type="NCBI Taxonomy" id="391905"/>
    <lineage>
        <taxon>Bacteria</taxon>
        <taxon>Pseudomonadati</taxon>
        <taxon>Pseudomonadota</taxon>
        <taxon>Alphaproteobacteria</taxon>
        <taxon>Hyphomicrobiales</taxon>
        <taxon>Methylocystaceae</taxon>
        <taxon>Methylocystis</taxon>
    </lineage>
</organism>
<protein>
    <recommendedName>
        <fullName evidence="3">Peptidase S53 domain-containing protein</fullName>
    </recommendedName>
</protein>
<reference evidence="4 5" key="1">
    <citation type="submission" date="2019-11" db="EMBL/GenBank/DDBJ databases">
        <title>The genome sequence of Methylocystis heyeri.</title>
        <authorList>
            <person name="Oshkin I.Y."/>
            <person name="Miroshnikov K."/>
            <person name="Dedysh S.N."/>
        </authorList>
    </citation>
    <scope>NUCLEOTIDE SEQUENCE [LARGE SCALE GENOMIC DNA]</scope>
    <source>
        <strain evidence="4 5">H2</strain>
    </source>
</reference>
<accession>A0A6B8KDN2</accession>
<gene>
    <name evidence="4" type="ORF">H2LOC_013100</name>
</gene>
<dbReference type="InterPro" id="IPR036852">
    <property type="entry name" value="Peptidase_S8/S53_dom_sf"/>
</dbReference>
<dbReference type="Gene3D" id="3.40.50.200">
    <property type="entry name" value="Peptidase S8/S53 domain"/>
    <property type="match status" value="1"/>
</dbReference>
<evidence type="ECO:0000256" key="2">
    <source>
        <dbReference type="SAM" id="SignalP"/>
    </source>
</evidence>
<evidence type="ECO:0000313" key="5">
    <source>
        <dbReference type="Proteomes" id="UP000309061"/>
    </source>
</evidence>
<dbReference type="PANTHER" id="PTHR14218">
    <property type="entry name" value="PROTEASE S8 TRIPEPTIDYL PEPTIDASE I CLN2"/>
    <property type="match status" value="1"/>
</dbReference>
<feature type="signal peptide" evidence="2">
    <location>
        <begin position="1"/>
        <end position="18"/>
    </location>
</feature>
<dbReference type="GO" id="GO:0004252">
    <property type="term" value="F:serine-type endopeptidase activity"/>
    <property type="evidence" value="ECO:0007669"/>
    <property type="project" value="InterPro"/>
</dbReference>
<feature type="domain" description="Peptidase S53" evidence="3">
    <location>
        <begin position="104"/>
        <end position="467"/>
    </location>
</feature>
<comment type="caution">
    <text evidence="1">Lacks conserved residue(s) required for the propagation of feature annotation.</text>
</comment>
<keyword evidence="2" id="KW-0732">Signal</keyword>
<feature type="chain" id="PRO_5025478885" description="Peptidase S53 domain-containing protein" evidence="2">
    <location>
        <begin position="19"/>
        <end position="467"/>
    </location>
</feature>
<keyword evidence="5" id="KW-1185">Reference proteome</keyword>
<dbReference type="SUPFAM" id="SSF52743">
    <property type="entry name" value="Subtilisin-like"/>
    <property type="match status" value="1"/>
</dbReference>
<evidence type="ECO:0000256" key="1">
    <source>
        <dbReference type="PROSITE-ProRule" id="PRU01032"/>
    </source>
</evidence>
<dbReference type="OrthoDB" id="9002785at2"/>
<evidence type="ECO:0000313" key="4">
    <source>
        <dbReference type="EMBL" id="QGM46554.1"/>
    </source>
</evidence>
<sequence length="467" mass="47426">MLLAGTALAVYGCGAAIAADAGPAPVPAQAFGINVNGAAAAPPAGSPHIIVPPSDAQVPGAAHTNVKLLATPSGVVPPAPGVFPVPPQAANLIETPASVACTYHIAPGFQQGCSPLSATVTSQGGSRGIAVVTAYHNPNALGDLRIFSTYFNLPDPAFVYVYAPGAAGVPGCNNSSTPPSGVGTGWDLEGAMAVEAVHAMAPGATIWLVEAQSPSVADILRAVDTATACIKPVGGQIVMPWGVPEFAAEASYDSHFNNSNVAYLSAAGDAPGVSYPAASPYVVGVGGTTYSRNQGNGNFKSEAVWNDAFYGTGTGGGPSAYETLPSYQNFAPLNQLLGSKRGTPDLSALADPVNGFWVYNTTYQSGWAPVGGTGLATALMGGYFNWASFFWASSSKVLQNIYGLGQTGGIVGYTTNVKSGLCGPGGPLGGLGQGYNPLWIEKTYKNDQAAPLTWDWCTGWGTPKGNY</sequence>